<gene>
    <name evidence="2" type="ORF">COX24_03245</name>
</gene>
<dbReference type="AlphaFoldDB" id="A0A2G9ZEA5"/>
<accession>A0A2G9ZEA5</accession>
<name>A0A2G9ZEA5_9BACT</name>
<reference evidence="2 3" key="1">
    <citation type="submission" date="2017-09" db="EMBL/GenBank/DDBJ databases">
        <title>Depth-based differentiation of microbial function through sediment-hosted aquifers and enrichment of novel symbionts in the deep terrestrial subsurface.</title>
        <authorList>
            <person name="Probst A.J."/>
            <person name="Ladd B."/>
            <person name="Jarett J.K."/>
            <person name="Geller-Mcgrath D.E."/>
            <person name="Sieber C.M."/>
            <person name="Emerson J.B."/>
            <person name="Anantharaman K."/>
            <person name="Thomas B.C."/>
            <person name="Malmstrom R."/>
            <person name="Stieglmeier M."/>
            <person name="Klingl A."/>
            <person name="Woyke T."/>
            <person name="Ryan C.M."/>
            <person name="Banfield J.F."/>
        </authorList>
    </citation>
    <scope>NUCLEOTIDE SEQUENCE [LARGE SCALE GENOMIC DNA]</scope>
    <source>
        <strain evidence="2">CG23_combo_of_CG06-09_8_20_14_all_37_87_8</strain>
    </source>
</reference>
<comment type="caution">
    <text evidence="2">The sequence shown here is derived from an EMBL/GenBank/DDBJ whole genome shotgun (WGS) entry which is preliminary data.</text>
</comment>
<dbReference type="EMBL" id="PCSB01000067">
    <property type="protein sequence ID" value="PIP31502.1"/>
    <property type="molecule type" value="Genomic_DNA"/>
</dbReference>
<sequence length="87" mass="9729">MIAFKIVSKTIKATVSRAKLGNNLPLSPPPLHPDKLNGHISQIESKVVRVNKAPNIIAPIALILLIESIYLYLFLFFNLNTFLHPLK</sequence>
<feature type="transmembrane region" description="Helical" evidence="1">
    <location>
        <begin position="56"/>
        <end position="77"/>
    </location>
</feature>
<evidence type="ECO:0000313" key="2">
    <source>
        <dbReference type="EMBL" id="PIP31502.1"/>
    </source>
</evidence>
<protein>
    <submittedName>
        <fullName evidence="2">Uncharacterized protein</fullName>
    </submittedName>
</protein>
<keyword evidence="1" id="KW-0472">Membrane</keyword>
<proteinExistence type="predicted"/>
<evidence type="ECO:0000313" key="3">
    <source>
        <dbReference type="Proteomes" id="UP000230447"/>
    </source>
</evidence>
<keyword evidence="1" id="KW-0812">Transmembrane</keyword>
<keyword evidence="1" id="KW-1133">Transmembrane helix</keyword>
<organism evidence="2 3">
    <name type="scientific">bacterium (Candidatus Gribaldobacteria) CG23_combo_of_CG06-09_8_20_14_all_37_87_8</name>
    <dbReference type="NCBI Taxonomy" id="2014278"/>
    <lineage>
        <taxon>Bacteria</taxon>
        <taxon>Candidatus Gribaldobacteria</taxon>
    </lineage>
</organism>
<dbReference type="Proteomes" id="UP000230447">
    <property type="component" value="Unassembled WGS sequence"/>
</dbReference>
<evidence type="ECO:0000256" key="1">
    <source>
        <dbReference type="SAM" id="Phobius"/>
    </source>
</evidence>